<reference evidence="2 3" key="1">
    <citation type="submission" date="2018-06" db="EMBL/GenBank/DDBJ databases">
        <title>Genomic Encyclopedia of Archaeal and Bacterial Type Strains, Phase II (KMG-II): from individual species to whole genera.</title>
        <authorList>
            <person name="Goeker M."/>
        </authorList>
    </citation>
    <scope>NUCLEOTIDE SEQUENCE [LARGE SCALE GENOMIC DNA]</scope>
    <source>
        <strain evidence="2 3">T4</strain>
    </source>
</reference>
<keyword evidence="3" id="KW-1185">Reference proteome</keyword>
<keyword evidence="2" id="KW-0378">Hydrolase</keyword>
<protein>
    <submittedName>
        <fullName evidence="2">3'-5' exonuclease</fullName>
    </submittedName>
</protein>
<evidence type="ECO:0000313" key="3">
    <source>
        <dbReference type="Proteomes" id="UP000248917"/>
    </source>
</evidence>
<sequence>MIPFSITKEEINELPLGQFEGKIHLIDRPDLVDEAVDFLEDQQLIGFDTETKPSFRKGQFNHVSLLQLSTPEQAFLFRLHLIGFPPPLRNLMEKENLVKIGAAVHDDLKALRKLTDSFYPLSFFDLNDELKKVGFQNVGVRNLCGMVLKMRISKSEQVSNWEAEKLTEKQMRYAATDAWACLEIFRVLREEGYLDELFNRF</sequence>
<gene>
    <name evidence="2" type="ORF">CLV31_103255</name>
</gene>
<dbReference type="CDD" id="cd06141">
    <property type="entry name" value="WRN_exo"/>
    <property type="match status" value="1"/>
</dbReference>
<dbReference type="RefSeq" id="WP_111391914.1">
    <property type="nucleotide sequence ID" value="NZ_JBJINY010000085.1"/>
</dbReference>
<dbReference type="Pfam" id="PF01612">
    <property type="entry name" value="DNA_pol_A_exo1"/>
    <property type="match status" value="1"/>
</dbReference>
<dbReference type="GO" id="GO:0003676">
    <property type="term" value="F:nucleic acid binding"/>
    <property type="evidence" value="ECO:0007669"/>
    <property type="project" value="InterPro"/>
</dbReference>
<dbReference type="PANTHER" id="PTHR47765">
    <property type="entry name" value="3'-5' EXONUCLEASE DOMAIN-CONTAINING PROTEIN"/>
    <property type="match status" value="1"/>
</dbReference>
<dbReference type="PANTHER" id="PTHR47765:SF2">
    <property type="entry name" value="EXONUCLEASE MUT-7 HOMOLOG"/>
    <property type="match status" value="1"/>
</dbReference>
<feature type="domain" description="3'-5' exonuclease" evidence="1">
    <location>
        <begin position="23"/>
        <end position="193"/>
    </location>
</feature>
<evidence type="ECO:0000313" key="2">
    <source>
        <dbReference type="EMBL" id="PZV85463.1"/>
    </source>
</evidence>
<organism evidence="2 3">
    <name type="scientific">Algoriphagus aquaeductus</name>
    <dbReference type="NCBI Taxonomy" id="475299"/>
    <lineage>
        <taxon>Bacteria</taxon>
        <taxon>Pseudomonadati</taxon>
        <taxon>Bacteroidota</taxon>
        <taxon>Cytophagia</taxon>
        <taxon>Cytophagales</taxon>
        <taxon>Cyclobacteriaceae</taxon>
        <taxon>Algoriphagus</taxon>
    </lineage>
</organism>
<dbReference type="Gene3D" id="3.30.420.10">
    <property type="entry name" value="Ribonuclease H-like superfamily/Ribonuclease H"/>
    <property type="match status" value="1"/>
</dbReference>
<dbReference type="InterPro" id="IPR052408">
    <property type="entry name" value="Exonuclease_MUT-7-like"/>
</dbReference>
<dbReference type="SMART" id="SM00474">
    <property type="entry name" value="35EXOc"/>
    <property type="match status" value="1"/>
</dbReference>
<dbReference type="InterPro" id="IPR036397">
    <property type="entry name" value="RNaseH_sf"/>
</dbReference>
<evidence type="ECO:0000259" key="1">
    <source>
        <dbReference type="SMART" id="SM00474"/>
    </source>
</evidence>
<dbReference type="GO" id="GO:0006139">
    <property type="term" value="P:nucleobase-containing compound metabolic process"/>
    <property type="evidence" value="ECO:0007669"/>
    <property type="project" value="InterPro"/>
</dbReference>
<name>A0A326RW82_9BACT</name>
<proteinExistence type="predicted"/>
<keyword evidence="2" id="KW-0540">Nuclease</keyword>
<accession>A0A326RW82</accession>
<dbReference type="InterPro" id="IPR002562">
    <property type="entry name" value="3'-5'_exonuclease_dom"/>
</dbReference>
<dbReference type="EMBL" id="QKTX01000003">
    <property type="protein sequence ID" value="PZV85463.1"/>
    <property type="molecule type" value="Genomic_DNA"/>
</dbReference>
<dbReference type="SUPFAM" id="SSF53098">
    <property type="entry name" value="Ribonuclease H-like"/>
    <property type="match status" value="1"/>
</dbReference>
<dbReference type="InterPro" id="IPR012337">
    <property type="entry name" value="RNaseH-like_sf"/>
</dbReference>
<dbReference type="GO" id="GO:0008408">
    <property type="term" value="F:3'-5' exonuclease activity"/>
    <property type="evidence" value="ECO:0007669"/>
    <property type="project" value="InterPro"/>
</dbReference>
<keyword evidence="2" id="KW-0269">Exonuclease</keyword>
<comment type="caution">
    <text evidence="2">The sequence shown here is derived from an EMBL/GenBank/DDBJ whole genome shotgun (WGS) entry which is preliminary data.</text>
</comment>
<dbReference type="OrthoDB" id="9793333at2"/>
<dbReference type="AlphaFoldDB" id="A0A326RW82"/>
<dbReference type="Proteomes" id="UP000248917">
    <property type="component" value="Unassembled WGS sequence"/>
</dbReference>